<gene>
    <name evidence="1" type="ORF">HMPREF9211_1485</name>
</gene>
<comment type="caution">
    <text evidence="1">The sequence shown here is derived from an EMBL/GenBank/DDBJ whole genome shotgun (WGS) entry which is preliminary data.</text>
</comment>
<reference evidence="1 2" key="1">
    <citation type="submission" date="2010-09" db="EMBL/GenBank/DDBJ databases">
        <authorList>
            <person name="Durkin A.S."/>
            <person name="Madupu R."/>
            <person name="Torralba M."/>
            <person name="Gillis M."/>
            <person name="Methe B."/>
            <person name="Sutton G."/>
            <person name="Nelson K.E."/>
        </authorList>
    </citation>
    <scope>NUCLEOTIDE SEQUENCE [LARGE SCALE GENOMIC DNA]</scope>
    <source>
        <strain evidence="1 2">LactinV 01V1-a</strain>
    </source>
</reference>
<dbReference type="AlphaFoldDB" id="E1NTH2"/>
<name>E1NTH2_9LACO</name>
<accession>E1NTH2</accession>
<dbReference type="Proteomes" id="UP000003648">
    <property type="component" value="Unassembled WGS sequence"/>
</dbReference>
<protein>
    <submittedName>
        <fullName evidence="1">Uncharacterized protein</fullName>
    </submittedName>
</protein>
<dbReference type="EMBL" id="AEHQ01000061">
    <property type="protein sequence ID" value="EFO70598.1"/>
    <property type="molecule type" value="Genomic_DNA"/>
</dbReference>
<organism evidence="1 2">
    <name type="scientific">Lactobacillus iners LactinV 01V1-a</name>
    <dbReference type="NCBI Taxonomy" id="879297"/>
    <lineage>
        <taxon>Bacteria</taxon>
        <taxon>Bacillati</taxon>
        <taxon>Bacillota</taxon>
        <taxon>Bacilli</taxon>
        <taxon>Lactobacillales</taxon>
        <taxon>Lactobacillaceae</taxon>
        <taxon>Lactobacillus</taxon>
    </lineage>
</organism>
<sequence>MGSYASEVKKELTGLSVHPEHAKAELSAFFANEWCLKFKSTSFKFKYCN</sequence>
<proteinExistence type="predicted"/>
<evidence type="ECO:0000313" key="2">
    <source>
        <dbReference type="Proteomes" id="UP000003648"/>
    </source>
</evidence>
<evidence type="ECO:0000313" key="1">
    <source>
        <dbReference type="EMBL" id="EFO70598.1"/>
    </source>
</evidence>